<dbReference type="UniPathway" id="UPA00219"/>
<dbReference type="Gene3D" id="3.30.450.330">
    <property type="match status" value="1"/>
</dbReference>
<evidence type="ECO:0000313" key="21">
    <source>
        <dbReference type="Proteomes" id="UP000295293"/>
    </source>
</evidence>
<keyword evidence="15 16" id="KW-0961">Cell wall biogenesis/degradation</keyword>
<keyword evidence="3 16" id="KW-0997">Cell inner membrane</keyword>
<dbReference type="PANTHER" id="PTHR30627">
    <property type="entry name" value="PEPTIDOGLYCAN D,D-TRANSPEPTIDASE"/>
    <property type="match status" value="1"/>
</dbReference>
<evidence type="ECO:0000256" key="12">
    <source>
        <dbReference type="ARBA" id="ARBA00023136"/>
    </source>
</evidence>
<evidence type="ECO:0000256" key="15">
    <source>
        <dbReference type="ARBA" id="ARBA00023316"/>
    </source>
</evidence>
<dbReference type="GO" id="GO:0008360">
    <property type="term" value="P:regulation of cell shape"/>
    <property type="evidence" value="ECO:0007669"/>
    <property type="project" value="UniProtKB-KW"/>
</dbReference>
<keyword evidence="21" id="KW-1185">Reference proteome</keyword>
<feature type="domain" description="Penicillin-binding protein transpeptidase" evidence="18">
    <location>
        <begin position="271"/>
        <end position="565"/>
    </location>
</feature>
<evidence type="ECO:0000256" key="8">
    <source>
        <dbReference type="ARBA" id="ARBA00022801"/>
    </source>
</evidence>
<evidence type="ECO:0000256" key="17">
    <source>
        <dbReference type="SAM" id="MobiDB-lite"/>
    </source>
</evidence>
<keyword evidence="13 16" id="KW-0717">Septation</keyword>
<dbReference type="SUPFAM" id="SSF56601">
    <property type="entry name" value="beta-lactamase/transpeptidase-like"/>
    <property type="match status" value="1"/>
</dbReference>
<dbReference type="Pfam" id="PF03717">
    <property type="entry name" value="PBP_dimer"/>
    <property type="match status" value="1"/>
</dbReference>
<keyword evidence="5 16" id="KW-0121">Carboxypeptidase</keyword>
<dbReference type="GO" id="GO:0009252">
    <property type="term" value="P:peptidoglycan biosynthetic process"/>
    <property type="evidence" value="ECO:0007669"/>
    <property type="project" value="UniProtKB-UniRule"/>
</dbReference>
<feature type="domain" description="Penicillin-binding protein dimerisation" evidence="19">
    <location>
        <begin position="82"/>
        <end position="230"/>
    </location>
</feature>
<dbReference type="InterPro" id="IPR036138">
    <property type="entry name" value="PBP_dimer_sf"/>
</dbReference>
<keyword evidence="6 16" id="KW-0645">Protease</keyword>
<keyword evidence="9 16" id="KW-0133">Cell shape</keyword>
<dbReference type="SUPFAM" id="SSF56519">
    <property type="entry name" value="Penicillin binding protein dimerisation domain"/>
    <property type="match status" value="1"/>
</dbReference>
<proteinExistence type="inferred from homology"/>
<dbReference type="InterPro" id="IPR005311">
    <property type="entry name" value="PBP_dimer"/>
</dbReference>
<organism evidence="20 21">
    <name type="scientific">Tahibacter aquaticus</name>
    <dbReference type="NCBI Taxonomy" id="520092"/>
    <lineage>
        <taxon>Bacteria</taxon>
        <taxon>Pseudomonadati</taxon>
        <taxon>Pseudomonadota</taxon>
        <taxon>Gammaproteobacteria</taxon>
        <taxon>Lysobacterales</taxon>
        <taxon>Rhodanobacteraceae</taxon>
        <taxon>Tahibacter</taxon>
    </lineage>
</organism>
<dbReference type="EMBL" id="SNZH01000001">
    <property type="protein sequence ID" value="TDR48731.1"/>
    <property type="molecule type" value="Genomic_DNA"/>
</dbReference>
<evidence type="ECO:0000256" key="2">
    <source>
        <dbReference type="ARBA" id="ARBA00022475"/>
    </source>
</evidence>
<dbReference type="InterPro" id="IPR012338">
    <property type="entry name" value="Beta-lactam/transpept-like"/>
</dbReference>
<evidence type="ECO:0000256" key="13">
    <source>
        <dbReference type="ARBA" id="ARBA00023210"/>
    </source>
</evidence>
<comment type="pathway">
    <text evidence="16">Cell wall biogenesis; peptidoglycan biosynthesis.</text>
</comment>
<protein>
    <recommendedName>
        <fullName evidence="16">Peptidoglycan D,D-transpeptidase FtsI</fullName>
        <ecNumber evidence="16">3.4.16.4</ecNumber>
    </recommendedName>
    <alternativeName>
        <fullName evidence="16">Penicillin-binding protein 3</fullName>
        <shortName evidence="16">PBP-3</shortName>
    </alternativeName>
</protein>
<evidence type="ECO:0000259" key="18">
    <source>
        <dbReference type="Pfam" id="PF00905"/>
    </source>
</evidence>
<comment type="function">
    <text evidence="16">Catalyzes cross-linking of the peptidoglycan cell wall at the division septum.</text>
</comment>
<dbReference type="GO" id="GO:0006508">
    <property type="term" value="P:proteolysis"/>
    <property type="evidence" value="ECO:0007669"/>
    <property type="project" value="UniProtKB-KW"/>
</dbReference>
<keyword evidence="10 16" id="KW-0573">Peptidoglycan synthesis</keyword>
<dbReference type="GO" id="GO:0000917">
    <property type="term" value="P:division septum assembly"/>
    <property type="evidence" value="ECO:0007669"/>
    <property type="project" value="UniProtKB-KW"/>
</dbReference>
<dbReference type="PANTHER" id="PTHR30627:SF1">
    <property type="entry name" value="PEPTIDOGLYCAN D,D-TRANSPEPTIDASE FTSI"/>
    <property type="match status" value="1"/>
</dbReference>
<dbReference type="Gene3D" id="3.90.1310.10">
    <property type="entry name" value="Penicillin-binding protein 2a (Domain 2)"/>
    <property type="match status" value="1"/>
</dbReference>
<evidence type="ECO:0000256" key="5">
    <source>
        <dbReference type="ARBA" id="ARBA00022645"/>
    </source>
</evidence>
<keyword evidence="14 16" id="KW-0131">Cell cycle</keyword>
<dbReference type="Proteomes" id="UP000295293">
    <property type="component" value="Unassembled WGS sequence"/>
</dbReference>
<dbReference type="GO" id="GO:0005886">
    <property type="term" value="C:plasma membrane"/>
    <property type="evidence" value="ECO:0007669"/>
    <property type="project" value="UniProtKB-UniRule"/>
</dbReference>
<comment type="similarity">
    <text evidence="16">Belongs to the transpeptidase family. FtsI subfamily.</text>
</comment>
<evidence type="ECO:0000259" key="19">
    <source>
        <dbReference type="Pfam" id="PF03717"/>
    </source>
</evidence>
<evidence type="ECO:0000256" key="14">
    <source>
        <dbReference type="ARBA" id="ARBA00023306"/>
    </source>
</evidence>
<name>A0A4R6Z9X8_9GAMM</name>
<comment type="caution">
    <text evidence="20">The sequence shown here is derived from an EMBL/GenBank/DDBJ whole genome shotgun (WGS) entry which is preliminary data.</text>
</comment>
<comment type="catalytic activity">
    <reaction evidence="16">
        <text>Preferential cleavage: (Ac)2-L-Lys-D-Ala-|-D-Ala. Also transpeptidation of peptidyl-alanyl moieties that are N-acyl substituents of D-alanine.</text>
        <dbReference type="EC" id="3.4.16.4"/>
    </reaction>
</comment>
<dbReference type="OrthoDB" id="9766847at2"/>
<dbReference type="AlphaFoldDB" id="A0A4R6Z9X8"/>
<dbReference type="HAMAP" id="MF_02080">
    <property type="entry name" value="FtsI_transpept"/>
    <property type="match status" value="1"/>
</dbReference>
<evidence type="ECO:0000256" key="16">
    <source>
        <dbReference type="HAMAP-Rule" id="MF_02080"/>
    </source>
</evidence>
<dbReference type="GO" id="GO:0008658">
    <property type="term" value="F:penicillin binding"/>
    <property type="evidence" value="ECO:0007669"/>
    <property type="project" value="InterPro"/>
</dbReference>
<evidence type="ECO:0000256" key="1">
    <source>
        <dbReference type="ARBA" id="ARBA00004370"/>
    </source>
</evidence>
<dbReference type="GO" id="GO:0009002">
    <property type="term" value="F:serine-type D-Ala-D-Ala carboxypeptidase activity"/>
    <property type="evidence" value="ECO:0007669"/>
    <property type="project" value="UniProtKB-UniRule"/>
</dbReference>
<keyword evidence="4 16" id="KW-0132">Cell division</keyword>
<evidence type="ECO:0000256" key="10">
    <source>
        <dbReference type="ARBA" id="ARBA00022984"/>
    </source>
</evidence>
<evidence type="ECO:0000256" key="7">
    <source>
        <dbReference type="ARBA" id="ARBA00022692"/>
    </source>
</evidence>
<evidence type="ECO:0000313" key="20">
    <source>
        <dbReference type="EMBL" id="TDR48731.1"/>
    </source>
</evidence>
<feature type="active site" description="Acyl-ester intermediate" evidence="16">
    <location>
        <position position="318"/>
    </location>
</feature>
<feature type="region of interest" description="Disordered" evidence="17">
    <location>
        <begin position="589"/>
        <end position="615"/>
    </location>
</feature>
<evidence type="ECO:0000256" key="9">
    <source>
        <dbReference type="ARBA" id="ARBA00022960"/>
    </source>
</evidence>
<dbReference type="InterPro" id="IPR050515">
    <property type="entry name" value="Beta-lactam/transpept"/>
</dbReference>
<accession>A0A4R6Z9X8</accession>
<evidence type="ECO:0000256" key="11">
    <source>
        <dbReference type="ARBA" id="ARBA00022989"/>
    </source>
</evidence>
<dbReference type="Pfam" id="PF00905">
    <property type="entry name" value="Transpeptidase"/>
    <property type="match status" value="1"/>
</dbReference>
<keyword evidence="2 16" id="KW-1003">Cell membrane</keyword>
<dbReference type="InterPro" id="IPR001460">
    <property type="entry name" value="PCN-bd_Tpept"/>
</dbReference>
<dbReference type="Gene3D" id="3.40.710.10">
    <property type="entry name" value="DD-peptidase/beta-lactamase superfamily"/>
    <property type="match status" value="1"/>
</dbReference>
<evidence type="ECO:0000256" key="6">
    <source>
        <dbReference type="ARBA" id="ARBA00022670"/>
    </source>
</evidence>
<keyword evidence="8 16" id="KW-0378">Hydrolase</keyword>
<gene>
    <name evidence="16" type="primary">ftsI</name>
    <name evidence="20" type="ORF">DFR29_101354</name>
</gene>
<reference evidence="20 21" key="1">
    <citation type="submission" date="2019-03" db="EMBL/GenBank/DDBJ databases">
        <title>Genomic Encyclopedia of Type Strains, Phase IV (KMG-IV): sequencing the most valuable type-strain genomes for metagenomic binning, comparative biology and taxonomic classification.</title>
        <authorList>
            <person name="Goeker M."/>
        </authorList>
    </citation>
    <scope>NUCLEOTIDE SEQUENCE [LARGE SCALE GENOMIC DNA]</scope>
    <source>
        <strain evidence="20 21">DSM 21667</strain>
    </source>
</reference>
<comment type="subcellular location">
    <subcellularLocation>
        <location evidence="1">Membrane</location>
    </subcellularLocation>
</comment>
<dbReference type="RefSeq" id="WP_133816841.1">
    <property type="nucleotide sequence ID" value="NZ_SNZH01000001.1"/>
</dbReference>
<keyword evidence="12 16" id="KW-0472">Membrane</keyword>
<dbReference type="GO" id="GO:0043093">
    <property type="term" value="P:FtsZ-dependent cytokinesis"/>
    <property type="evidence" value="ECO:0007669"/>
    <property type="project" value="UniProtKB-UniRule"/>
</dbReference>
<dbReference type="EC" id="3.4.16.4" evidence="16"/>
<keyword evidence="11 16" id="KW-1133">Transmembrane helix</keyword>
<dbReference type="GO" id="GO:0071555">
    <property type="term" value="P:cell wall organization"/>
    <property type="evidence" value="ECO:0007669"/>
    <property type="project" value="UniProtKB-KW"/>
</dbReference>
<keyword evidence="7 16" id="KW-0812">Transmembrane</keyword>
<dbReference type="GO" id="GO:0008955">
    <property type="term" value="F:peptidoglycan glycosyltransferase activity"/>
    <property type="evidence" value="ECO:0007669"/>
    <property type="project" value="InterPro"/>
</dbReference>
<dbReference type="InterPro" id="IPR037532">
    <property type="entry name" value="FtsI_transpept"/>
</dbReference>
<evidence type="ECO:0000256" key="4">
    <source>
        <dbReference type="ARBA" id="ARBA00022618"/>
    </source>
</evidence>
<sequence>MNPFNRPREFGEGAVRHASTAAALRVATRARPVNLKARLSTVLLLLSLAGTGLVVRAVDLQVLRKDFYQEQGDARYLREVPIPVSRGTILDRNGEPLAVSTPVVSIWANPQELLQHAGRIAELAQALGVDEATLKAKLDQRADKEFLYLKRHLNPDDAKLILERKIPGVSSQREFRRYYPSGEVLAHVLGFNNIDDRGQEGLELAFDEWLAGKPGAKRVMRDRLGHVIEDVELLREPQPGRDLTLSIDRRIQSLAYRQLKRTLLEHGASSGSIVVLDARNGEILATVNQPSFNPNAVNNGDTSIRRNRALTDVVEPGSTMKAFTIAAGLESGKWKPDTPIDTAPGTMPLANHIIRDTSNKGLIDVTGVLTRSSNVGAAKIGLSLSSEHLYDMFKRVGFGESTGSGFPGEAAGVLPPAKGWGQVEKATLSYGYGLNATPMQMAQAYAVLADGGRLRAPTFVKGAQNPDRAVLDPALAKTIIGMLETVITPRGTGLRAAVRNYRVAGKTGTSRRAIAGGYESRYISMFAGLAPASNPRLVAVVVIHDPQGAYTGGMVAAPAFSRVMDGALRLLDVPPDNVEKWYSDGSGNWAPIEAGDAAPEYAPGSTSYEEGEPTQ</sequence>
<evidence type="ECO:0000256" key="3">
    <source>
        <dbReference type="ARBA" id="ARBA00022519"/>
    </source>
</evidence>